<evidence type="ECO:0000256" key="1">
    <source>
        <dbReference type="SAM" id="Coils"/>
    </source>
</evidence>
<gene>
    <name evidence="3" type="ORF">Tcan_09891</name>
</gene>
<accession>A0A0B2VGP4</accession>
<feature type="region of interest" description="Disordered" evidence="2">
    <location>
        <begin position="1"/>
        <end position="23"/>
    </location>
</feature>
<evidence type="ECO:0000256" key="2">
    <source>
        <dbReference type="SAM" id="MobiDB-lite"/>
    </source>
</evidence>
<dbReference type="OrthoDB" id="10579357at2759"/>
<evidence type="ECO:0000313" key="3">
    <source>
        <dbReference type="EMBL" id="KHN80637.1"/>
    </source>
</evidence>
<dbReference type="AlphaFoldDB" id="A0A0B2VGP4"/>
<feature type="compositionally biased region" description="Polar residues" evidence="2">
    <location>
        <begin position="45"/>
        <end position="58"/>
    </location>
</feature>
<sequence>MERMMEEVAVRRRDQGTASDADTDDLVLSGVEFVADNEPYDLGQRRNNNSQGVSGSPQLEITGSERLSGALFGSDLAVGAEACNTPATSRPFSARKLHFDTTLSSTIPTSAKRSCLKSVNDLPAKAVTFHSEMARHRDAEIESVSSSDTCEDDSRMVRPFLHKYVDALNEVFAKAQTRINDLNLMRIASAELDKFAVDMQGSSKSAQFANIENLSAEEARHLLRAEMLRNEQSDVRIEMLTKRNVQLEKRLAVTDTAEKYYSLMKLDMEKKLKKLLEEMSEVEMKRIKLCTELVERNAKIEKRHTLSVAQNEVLNAQIATNNAKVIKLKQVQFHFSLKVLSHLCEDEK</sequence>
<dbReference type="Proteomes" id="UP000031036">
    <property type="component" value="Unassembled WGS sequence"/>
</dbReference>
<keyword evidence="4" id="KW-1185">Reference proteome</keyword>
<evidence type="ECO:0000313" key="4">
    <source>
        <dbReference type="Proteomes" id="UP000031036"/>
    </source>
</evidence>
<dbReference type="EMBL" id="JPKZ01001699">
    <property type="protein sequence ID" value="KHN80637.1"/>
    <property type="molecule type" value="Genomic_DNA"/>
</dbReference>
<feature type="compositionally biased region" description="Basic and acidic residues" evidence="2">
    <location>
        <begin position="1"/>
        <end position="15"/>
    </location>
</feature>
<organism evidence="3 4">
    <name type="scientific">Toxocara canis</name>
    <name type="common">Canine roundworm</name>
    <dbReference type="NCBI Taxonomy" id="6265"/>
    <lineage>
        <taxon>Eukaryota</taxon>
        <taxon>Metazoa</taxon>
        <taxon>Ecdysozoa</taxon>
        <taxon>Nematoda</taxon>
        <taxon>Chromadorea</taxon>
        <taxon>Rhabditida</taxon>
        <taxon>Spirurina</taxon>
        <taxon>Ascaridomorpha</taxon>
        <taxon>Ascaridoidea</taxon>
        <taxon>Toxocaridae</taxon>
        <taxon>Toxocara</taxon>
    </lineage>
</organism>
<feature type="region of interest" description="Disordered" evidence="2">
    <location>
        <begin position="38"/>
        <end position="58"/>
    </location>
</feature>
<name>A0A0B2VGP4_TOXCA</name>
<feature type="coiled-coil region" evidence="1">
    <location>
        <begin position="211"/>
        <end position="292"/>
    </location>
</feature>
<comment type="caution">
    <text evidence="3">The sequence shown here is derived from an EMBL/GenBank/DDBJ whole genome shotgun (WGS) entry which is preliminary data.</text>
</comment>
<reference evidence="3 4" key="1">
    <citation type="submission" date="2014-11" db="EMBL/GenBank/DDBJ databases">
        <title>Genetic blueprint of the zoonotic pathogen Toxocara canis.</title>
        <authorList>
            <person name="Zhu X.-Q."/>
            <person name="Korhonen P.K."/>
            <person name="Cai H."/>
            <person name="Young N.D."/>
            <person name="Nejsum P."/>
            <person name="von Samson-Himmelstjerna G."/>
            <person name="Boag P.R."/>
            <person name="Tan P."/>
            <person name="Li Q."/>
            <person name="Min J."/>
            <person name="Yang Y."/>
            <person name="Wang X."/>
            <person name="Fang X."/>
            <person name="Hall R.S."/>
            <person name="Hofmann A."/>
            <person name="Sternberg P.W."/>
            <person name="Jex A.R."/>
            <person name="Gasser R.B."/>
        </authorList>
    </citation>
    <scope>NUCLEOTIDE SEQUENCE [LARGE SCALE GENOMIC DNA]</scope>
    <source>
        <strain evidence="3">PN_DK_2014</strain>
    </source>
</reference>
<keyword evidence="1" id="KW-0175">Coiled coil</keyword>
<proteinExistence type="predicted"/>
<protein>
    <submittedName>
        <fullName evidence="3">Uncharacterized protein</fullName>
    </submittedName>
</protein>